<comment type="similarity">
    <text evidence="2">Belongs to the PNP/MTAP phosphorylase family.</text>
</comment>
<dbReference type="AlphaFoldDB" id="A0A7V5PQ73"/>
<organism evidence="8">
    <name type="scientific">Caldithrix abyssi</name>
    <dbReference type="NCBI Taxonomy" id="187145"/>
    <lineage>
        <taxon>Bacteria</taxon>
        <taxon>Pseudomonadati</taxon>
        <taxon>Calditrichota</taxon>
        <taxon>Calditrichia</taxon>
        <taxon>Calditrichales</taxon>
        <taxon>Calditrichaceae</taxon>
        <taxon>Caldithrix</taxon>
    </lineage>
</organism>
<dbReference type="Proteomes" id="UP000886124">
    <property type="component" value="Unassembled WGS sequence"/>
</dbReference>
<dbReference type="CDD" id="cd09009">
    <property type="entry name" value="PNP-EcPNPII_like"/>
    <property type="match status" value="1"/>
</dbReference>
<dbReference type="PANTHER" id="PTHR11904:SF9">
    <property type="entry name" value="PURINE NUCLEOSIDE PHOSPHORYLASE-RELATED"/>
    <property type="match status" value="1"/>
</dbReference>
<reference evidence="8" key="1">
    <citation type="journal article" date="2020" name="mSystems">
        <title>Genome- and Community-Level Interaction Insights into Carbon Utilization and Element Cycling Functions of Hydrothermarchaeota in Hydrothermal Sediment.</title>
        <authorList>
            <person name="Zhou Z."/>
            <person name="Liu Y."/>
            <person name="Xu W."/>
            <person name="Pan J."/>
            <person name="Luo Z.H."/>
            <person name="Li M."/>
        </authorList>
    </citation>
    <scope>NUCLEOTIDE SEQUENCE [LARGE SCALE GENOMIC DNA]</scope>
    <source>
        <strain evidence="8">HyVt-527</strain>
    </source>
</reference>
<evidence type="ECO:0000256" key="2">
    <source>
        <dbReference type="ARBA" id="ARBA00006751"/>
    </source>
</evidence>
<dbReference type="UniPathway" id="UPA00606"/>
<dbReference type="PANTHER" id="PTHR11904">
    <property type="entry name" value="METHYLTHIOADENOSINE/PURINE NUCLEOSIDE PHOSPHORYLASE"/>
    <property type="match status" value="1"/>
</dbReference>
<evidence type="ECO:0000256" key="3">
    <source>
        <dbReference type="ARBA" id="ARBA00011886"/>
    </source>
</evidence>
<dbReference type="EMBL" id="DROD01000537">
    <property type="protein sequence ID" value="HHJ53206.1"/>
    <property type="molecule type" value="Genomic_DNA"/>
</dbReference>
<comment type="caution">
    <text evidence="8">The sequence shown here is derived from an EMBL/GenBank/DDBJ whole genome shotgun (WGS) entry which is preliminary data.</text>
</comment>
<dbReference type="NCBIfam" id="TIGR01697">
    <property type="entry name" value="PNPH-PUNA-XAPA"/>
    <property type="match status" value="1"/>
</dbReference>
<feature type="non-terminal residue" evidence="8">
    <location>
        <position position="1"/>
    </location>
</feature>
<dbReference type="InterPro" id="IPR035994">
    <property type="entry name" value="Nucleoside_phosphorylase_sf"/>
</dbReference>
<dbReference type="NCBIfam" id="NF006054">
    <property type="entry name" value="PRK08202.1"/>
    <property type="match status" value="1"/>
</dbReference>
<sequence length="187" mass="20733">YAMKDVTFVVRIMQKLGIRHMMVTNAAGGINPYFVPGDLMLITDQVNFMFDNPLIGPLDYGEPRFPDMSDPYSREYFDAIEQIALKRGIDLKRGVLWVSPGPSYETAAEVRMIKKFGGDAASMSTVPEVIAAVHAGMKVIGISCITNYATGISPRKLSHQEVTETANLVKEKFLSLVTGIIEELYHN</sequence>
<evidence type="ECO:0000256" key="1">
    <source>
        <dbReference type="ARBA" id="ARBA00005058"/>
    </source>
</evidence>
<evidence type="ECO:0000313" key="8">
    <source>
        <dbReference type="EMBL" id="HHJ53206.1"/>
    </source>
</evidence>
<evidence type="ECO:0000259" key="7">
    <source>
        <dbReference type="Pfam" id="PF01048"/>
    </source>
</evidence>
<feature type="domain" description="Nucleoside phosphorylase" evidence="7">
    <location>
        <begin position="3"/>
        <end position="182"/>
    </location>
</feature>
<gene>
    <name evidence="8" type="ORF">ENJ89_08445</name>
</gene>
<dbReference type="EC" id="2.4.2.1" evidence="3"/>
<dbReference type="GO" id="GO:0004731">
    <property type="term" value="F:purine-nucleoside phosphorylase activity"/>
    <property type="evidence" value="ECO:0007669"/>
    <property type="project" value="UniProtKB-EC"/>
</dbReference>
<dbReference type="SUPFAM" id="SSF53167">
    <property type="entry name" value="Purine and uridine phosphorylases"/>
    <property type="match status" value="1"/>
</dbReference>
<dbReference type="InterPro" id="IPR011268">
    <property type="entry name" value="Purine_phosphorylase"/>
</dbReference>
<proteinExistence type="inferred from homology"/>
<evidence type="ECO:0000256" key="5">
    <source>
        <dbReference type="ARBA" id="ARBA00022679"/>
    </source>
</evidence>
<accession>A0A7V5PQ73</accession>
<name>A0A7V5PQ73_CALAY</name>
<keyword evidence="4 8" id="KW-0328">Glycosyltransferase</keyword>
<evidence type="ECO:0000256" key="4">
    <source>
        <dbReference type="ARBA" id="ARBA00022676"/>
    </source>
</evidence>
<keyword evidence="5 8" id="KW-0808">Transferase</keyword>
<dbReference type="Pfam" id="PF01048">
    <property type="entry name" value="PNP_UDP_1"/>
    <property type="match status" value="1"/>
</dbReference>
<dbReference type="Gene3D" id="3.40.50.1580">
    <property type="entry name" value="Nucleoside phosphorylase domain"/>
    <property type="match status" value="1"/>
</dbReference>
<comment type="pathway">
    <text evidence="1">Purine metabolism; purine nucleoside salvage.</text>
</comment>
<dbReference type="InterPro" id="IPR000845">
    <property type="entry name" value="Nucleoside_phosphorylase_d"/>
</dbReference>
<evidence type="ECO:0000256" key="6">
    <source>
        <dbReference type="ARBA" id="ARBA00031036"/>
    </source>
</evidence>
<dbReference type="GO" id="GO:0009116">
    <property type="term" value="P:nucleoside metabolic process"/>
    <property type="evidence" value="ECO:0007669"/>
    <property type="project" value="InterPro"/>
</dbReference>
<protein>
    <recommendedName>
        <fullName evidence="3">purine-nucleoside phosphorylase</fullName>
        <ecNumber evidence="3">2.4.2.1</ecNumber>
    </recommendedName>
    <alternativeName>
        <fullName evidence="6">Inosine-guanosine phosphorylase</fullName>
    </alternativeName>
</protein>
<dbReference type="GO" id="GO:0005737">
    <property type="term" value="C:cytoplasm"/>
    <property type="evidence" value="ECO:0007669"/>
    <property type="project" value="TreeGrafter"/>
</dbReference>